<dbReference type="Proteomes" id="UP000001964">
    <property type="component" value="Chromosome"/>
</dbReference>
<evidence type="ECO:0000313" key="1">
    <source>
        <dbReference type="EMBL" id="ABI67118.1"/>
    </source>
</evidence>
<dbReference type="RefSeq" id="WP_011644762.1">
    <property type="nucleotide sequence ID" value="NC_008347.1"/>
</dbReference>
<dbReference type="STRING" id="394221.Mmar10_2837"/>
<proteinExistence type="predicted"/>
<accession>Q0AKS5</accession>
<evidence type="ECO:0000313" key="2">
    <source>
        <dbReference type="Proteomes" id="UP000001964"/>
    </source>
</evidence>
<gene>
    <name evidence="1" type="ordered locus">Mmar10_2837</name>
</gene>
<name>Q0AKS5_MARMM</name>
<sequence length="125" mass="14081">MTVRVDLIDGGSVIEIRASGQATRREAGWATERARELSQDQAVRAILADCRDAERQNSAKLSAEIIENFVYALERPLPTAYIIPQVWDNTYQASVRNEINELPEQARFFTDRDEALSWLAVAQTA</sequence>
<dbReference type="AlphaFoldDB" id="Q0AKS5"/>
<dbReference type="HOGENOM" id="CLU_1989989_0_0_5"/>
<evidence type="ECO:0008006" key="3">
    <source>
        <dbReference type="Google" id="ProtNLM"/>
    </source>
</evidence>
<keyword evidence="2" id="KW-1185">Reference proteome</keyword>
<dbReference type="KEGG" id="mmr:Mmar10_2837"/>
<protein>
    <recommendedName>
        <fullName evidence="3">SpoIIAA-like protein</fullName>
    </recommendedName>
</protein>
<reference evidence="1 2" key="1">
    <citation type="submission" date="2006-08" db="EMBL/GenBank/DDBJ databases">
        <title>Complete sequence of Maricaulis maris MCS10.</title>
        <authorList>
            <consortium name="US DOE Joint Genome Institute"/>
            <person name="Copeland A."/>
            <person name="Lucas S."/>
            <person name="Lapidus A."/>
            <person name="Barry K."/>
            <person name="Detter J.C."/>
            <person name="Glavina del Rio T."/>
            <person name="Hammon N."/>
            <person name="Israni S."/>
            <person name="Dalin E."/>
            <person name="Tice H."/>
            <person name="Pitluck S."/>
            <person name="Saunders E."/>
            <person name="Brettin T."/>
            <person name="Bruce D."/>
            <person name="Han C."/>
            <person name="Tapia R."/>
            <person name="Gilna P."/>
            <person name="Schmutz J."/>
            <person name="Larimer F."/>
            <person name="Land M."/>
            <person name="Hauser L."/>
            <person name="Kyrpides N."/>
            <person name="Mikhailova N."/>
            <person name="Viollier P."/>
            <person name="Stephens C."/>
            <person name="Richardson P."/>
        </authorList>
    </citation>
    <scope>NUCLEOTIDE SEQUENCE [LARGE SCALE GENOMIC DNA]</scope>
    <source>
        <strain evidence="1 2">MCS10</strain>
    </source>
</reference>
<dbReference type="OrthoDB" id="7632149at2"/>
<organism evidence="1 2">
    <name type="scientific">Maricaulis maris (strain MCS10)</name>
    <name type="common">Caulobacter maris</name>
    <dbReference type="NCBI Taxonomy" id="394221"/>
    <lineage>
        <taxon>Bacteria</taxon>
        <taxon>Pseudomonadati</taxon>
        <taxon>Pseudomonadota</taxon>
        <taxon>Alphaproteobacteria</taxon>
        <taxon>Maricaulales</taxon>
        <taxon>Maricaulaceae</taxon>
        <taxon>Maricaulis</taxon>
    </lineage>
</organism>
<dbReference type="EMBL" id="CP000449">
    <property type="protein sequence ID" value="ABI67118.1"/>
    <property type="molecule type" value="Genomic_DNA"/>
</dbReference>